<keyword evidence="3" id="KW-1185">Reference proteome</keyword>
<organism evidence="2 3">
    <name type="scientific">Micromonospora coerulea</name>
    <dbReference type="NCBI Taxonomy" id="47856"/>
    <lineage>
        <taxon>Bacteria</taxon>
        <taxon>Bacillati</taxon>
        <taxon>Actinomycetota</taxon>
        <taxon>Actinomycetes</taxon>
        <taxon>Micromonosporales</taxon>
        <taxon>Micromonosporaceae</taxon>
        <taxon>Micromonospora</taxon>
    </lineage>
</organism>
<keyword evidence="1" id="KW-0812">Transmembrane</keyword>
<accession>A0ABP8S9X0</accession>
<dbReference type="EMBL" id="BAABGU010000005">
    <property type="protein sequence ID" value="GAA4565223.1"/>
    <property type="molecule type" value="Genomic_DNA"/>
</dbReference>
<dbReference type="RefSeq" id="WP_346117046.1">
    <property type="nucleotide sequence ID" value="NZ_BAABGU010000005.1"/>
</dbReference>
<evidence type="ECO:0000256" key="1">
    <source>
        <dbReference type="SAM" id="Phobius"/>
    </source>
</evidence>
<keyword evidence="1" id="KW-0472">Membrane</keyword>
<evidence type="ECO:0000313" key="3">
    <source>
        <dbReference type="Proteomes" id="UP001500307"/>
    </source>
</evidence>
<dbReference type="Proteomes" id="UP001500307">
    <property type="component" value="Unassembled WGS sequence"/>
</dbReference>
<name>A0ABP8S9X0_9ACTN</name>
<comment type="caution">
    <text evidence="2">The sequence shown here is derived from an EMBL/GenBank/DDBJ whole genome shotgun (WGS) entry which is preliminary data.</text>
</comment>
<feature type="transmembrane region" description="Helical" evidence="1">
    <location>
        <begin position="69"/>
        <end position="93"/>
    </location>
</feature>
<sequence length="102" mass="11077">MTSRGSRVLLAHATTVLVLVALFMILDATAGPDEYLVLIYPVFPLLLLGLPWSLTFMSDPDAYGHVGSGLWMLVALGPAALNVVFHGLIRLFWIVTRPVDGD</sequence>
<feature type="transmembrane region" description="Helical" evidence="1">
    <location>
        <begin position="38"/>
        <end position="57"/>
    </location>
</feature>
<keyword evidence="1" id="KW-1133">Transmembrane helix</keyword>
<evidence type="ECO:0000313" key="2">
    <source>
        <dbReference type="EMBL" id="GAA4565223.1"/>
    </source>
</evidence>
<proteinExistence type="predicted"/>
<reference evidence="3" key="1">
    <citation type="journal article" date="2019" name="Int. J. Syst. Evol. Microbiol.">
        <title>The Global Catalogue of Microorganisms (GCM) 10K type strain sequencing project: providing services to taxonomists for standard genome sequencing and annotation.</title>
        <authorList>
            <consortium name="The Broad Institute Genomics Platform"/>
            <consortium name="The Broad Institute Genome Sequencing Center for Infectious Disease"/>
            <person name="Wu L."/>
            <person name="Ma J."/>
        </authorList>
    </citation>
    <scope>NUCLEOTIDE SEQUENCE [LARGE SCALE GENOMIC DNA]</scope>
    <source>
        <strain evidence="3">JCM 3175</strain>
    </source>
</reference>
<gene>
    <name evidence="2" type="ORF">GCM10023176_12790</name>
</gene>
<protein>
    <submittedName>
        <fullName evidence="2">Uncharacterized protein</fullName>
    </submittedName>
</protein>